<dbReference type="GO" id="GO:0005634">
    <property type="term" value="C:nucleus"/>
    <property type="evidence" value="ECO:0007669"/>
    <property type="project" value="TreeGrafter"/>
</dbReference>
<accession>A0A6P8I4D3</accession>
<organism evidence="2 3">
    <name type="scientific">Actinia tenebrosa</name>
    <name type="common">Australian red waratah sea anemone</name>
    <dbReference type="NCBI Taxonomy" id="6105"/>
    <lineage>
        <taxon>Eukaryota</taxon>
        <taxon>Metazoa</taxon>
        <taxon>Cnidaria</taxon>
        <taxon>Anthozoa</taxon>
        <taxon>Hexacorallia</taxon>
        <taxon>Actiniaria</taxon>
        <taxon>Actiniidae</taxon>
        <taxon>Actinia</taxon>
    </lineage>
</organism>
<dbReference type="KEGG" id="aten:116295830"/>
<dbReference type="RefSeq" id="XP_031559645.1">
    <property type="nucleotide sequence ID" value="XM_031703785.1"/>
</dbReference>
<dbReference type="OrthoDB" id="17212at2759"/>
<evidence type="ECO:0000256" key="1">
    <source>
        <dbReference type="ARBA" id="ARBA00008209"/>
    </source>
</evidence>
<dbReference type="GO" id="GO:0005737">
    <property type="term" value="C:cytoplasm"/>
    <property type="evidence" value="ECO:0007669"/>
    <property type="project" value="TreeGrafter"/>
</dbReference>
<dbReference type="GO" id="GO:0019722">
    <property type="term" value="P:calcium-mediated signaling"/>
    <property type="evidence" value="ECO:0007669"/>
    <property type="project" value="InterPro"/>
</dbReference>
<dbReference type="FunCoup" id="A0A6P8I4D3">
    <property type="interactions" value="2025"/>
</dbReference>
<dbReference type="PANTHER" id="PTHR10300">
    <property type="entry name" value="CALCIPRESSIN"/>
    <property type="match status" value="1"/>
</dbReference>
<dbReference type="SUPFAM" id="SSF54928">
    <property type="entry name" value="RNA-binding domain, RBD"/>
    <property type="match status" value="1"/>
</dbReference>
<dbReference type="GO" id="GO:0008597">
    <property type="term" value="F:calcium-dependent protein serine/threonine phosphatase regulator activity"/>
    <property type="evidence" value="ECO:0007669"/>
    <property type="project" value="TreeGrafter"/>
</dbReference>
<evidence type="ECO:0000313" key="2">
    <source>
        <dbReference type="Proteomes" id="UP000515163"/>
    </source>
</evidence>
<dbReference type="GO" id="GO:0003676">
    <property type="term" value="F:nucleic acid binding"/>
    <property type="evidence" value="ECO:0007669"/>
    <property type="project" value="InterPro"/>
</dbReference>
<dbReference type="Pfam" id="PF04847">
    <property type="entry name" value="Calcipressin"/>
    <property type="match status" value="1"/>
</dbReference>
<reference evidence="3" key="1">
    <citation type="submission" date="2025-08" db="UniProtKB">
        <authorList>
            <consortium name="RefSeq"/>
        </authorList>
    </citation>
    <scope>IDENTIFICATION</scope>
    <source>
        <tissue evidence="3">Tentacle</tissue>
    </source>
</reference>
<comment type="similarity">
    <text evidence="1">Belongs to the RCAN family.</text>
</comment>
<dbReference type="CDD" id="cd12434">
    <property type="entry name" value="RRM_RCAN_like"/>
    <property type="match status" value="1"/>
</dbReference>
<proteinExistence type="inferred from homology"/>
<gene>
    <name evidence="3" type="primary">LOC116295830</name>
</gene>
<dbReference type="Proteomes" id="UP000515163">
    <property type="component" value="Unplaced"/>
</dbReference>
<dbReference type="InterPro" id="IPR035979">
    <property type="entry name" value="RBD_domain_sf"/>
</dbReference>
<dbReference type="PANTHER" id="PTHR10300:SF14">
    <property type="entry name" value="PROTEIN SARAH"/>
    <property type="match status" value="1"/>
</dbReference>
<protein>
    <submittedName>
        <fullName evidence="3">Calcipressin-2-like</fullName>
    </submittedName>
</protein>
<dbReference type="GeneID" id="116295830"/>
<dbReference type="InterPro" id="IPR012677">
    <property type="entry name" value="Nucleotide-bd_a/b_plait_sf"/>
</dbReference>
<dbReference type="InParanoid" id="A0A6P8I4D3"/>
<dbReference type="FunFam" id="3.30.70.330:FF:000092">
    <property type="entry name" value="Calcipressin-2 isoform 2"/>
    <property type="match status" value="1"/>
</dbReference>
<dbReference type="InterPro" id="IPR006931">
    <property type="entry name" value="Calcipressin"/>
</dbReference>
<dbReference type="AlphaFoldDB" id="A0A6P8I4D3"/>
<dbReference type="Gene3D" id="3.30.70.330">
    <property type="match status" value="1"/>
</dbReference>
<keyword evidence="2" id="KW-1185">Reference proteome</keyword>
<evidence type="ECO:0000313" key="3">
    <source>
        <dbReference type="RefSeq" id="XP_031559645.1"/>
    </source>
</evidence>
<name>A0A6P8I4D3_ACTTE</name>
<sequence>MKIEDKMADDVQDTEMTEDVDFVPEYHNESCCLSITNVPSTVFENQDLKVEFNQLFLAFDEAATVSYFKSFRRVRVTFSSSELASEAKLVLHGCKYRGTELGVYFVQSNPCSSSGESSQLKPPPLTKQFLISPPPSPPVGWEQTHEASPIINYDLLTAVAALDKSEPYELHPPDTDAPSIVVHLCDEEEEVEVMDEDGEKPFHPLKCLPREAVQTRRPNNYS</sequence>